<comment type="cofactor">
    <cofactor evidence="8">
        <name>Ca(2+)</name>
        <dbReference type="ChEBI" id="CHEBI:29108"/>
    </cofactor>
    <text evidence="8">Can bind about 5 Ca(2+) ions per subunit.</text>
</comment>
<evidence type="ECO:0000259" key="9">
    <source>
        <dbReference type="SMART" id="SM00235"/>
    </source>
</evidence>
<dbReference type="PANTHER" id="PTHR10201">
    <property type="entry name" value="MATRIX METALLOPROTEINASE"/>
    <property type="match status" value="1"/>
</dbReference>
<sequence>MLPTTRPYLDGKGFPLLSAVHLKQCHSPPLRNLAYSFNKKLPPFQFLKRLQGCHKGDKIKGIQELKEYLKYFGYLRYKNRAHANDDYFDDVLESAIKMYQQNYRLKTTGSLTSETVSKMMMPRCGVADLTNGTIKKSSNAYHTSGYTFFPGNPKWPASKYALTYELRYDTPPHLIPPLQNAFQAWANVTPFTFSPFHGRGNPDITIGLYKGDHGDGYPFDAFGAIAAHSWPPQDGRLHFNSYGRFCIGAFPNLYDFGTVASHEIGHLLGLGHSRDEEAIMYPVAPFGRVKGIHQYDIEGVRALYEF</sequence>
<evidence type="ECO:0000256" key="8">
    <source>
        <dbReference type="PIRSR" id="PIRSR621190-2"/>
    </source>
</evidence>
<dbReference type="Pfam" id="PF01471">
    <property type="entry name" value="PG_binding_1"/>
    <property type="match status" value="1"/>
</dbReference>
<feature type="binding site" evidence="8">
    <location>
        <position position="272"/>
    </location>
    <ligand>
        <name>Zn(2+)</name>
        <dbReference type="ChEBI" id="CHEBI:29105"/>
        <label>2</label>
        <note>catalytic</note>
    </ligand>
</feature>
<feature type="binding site" evidence="8">
    <location>
        <position position="280"/>
    </location>
    <ligand>
        <name>Zn(2+)</name>
        <dbReference type="ChEBI" id="CHEBI:29105"/>
        <label>2</label>
        <note>catalytic</note>
    </ligand>
</feature>
<evidence type="ECO:0000313" key="11">
    <source>
        <dbReference type="Proteomes" id="UP000027138"/>
    </source>
</evidence>
<evidence type="ECO:0000256" key="5">
    <source>
        <dbReference type="ARBA" id="ARBA00022833"/>
    </source>
</evidence>
<dbReference type="InterPro" id="IPR006026">
    <property type="entry name" value="Peptidase_Metallo"/>
</dbReference>
<evidence type="ECO:0000256" key="1">
    <source>
        <dbReference type="ARBA" id="ARBA00009614"/>
    </source>
</evidence>
<name>A0A067KD88_JATCU</name>
<feature type="binding site" evidence="8">
    <location>
        <position position="203"/>
    </location>
    <ligand>
        <name>Ca(2+)</name>
        <dbReference type="ChEBI" id="CHEBI:29108"/>
        <label>2</label>
    </ligand>
</feature>
<proteinExistence type="inferred from homology"/>
<dbReference type="InterPro" id="IPR036365">
    <property type="entry name" value="PGBD-like_sf"/>
</dbReference>
<evidence type="ECO:0000256" key="3">
    <source>
        <dbReference type="ARBA" id="ARBA00022723"/>
    </source>
</evidence>
<keyword evidence="5 8" id="KW-0862">Zinc</keyword>
<evidence type="ECO:0000256" key="6">
    <source>
        <dbReference type="ARBA" id="ARBA00023049"/>
    </source>
</evidence>
<gene>
    <name evidence="10" type="ORF">JCGZ_13024</name>
</gene>
<dbReference type="Gene3D" id="3.40.390.10">
    <property type="entry name" value="Collagenase (Catalytic Domain)"/>
    <property type="match status" value="1"/>
</dbReference>
<feature type="binding site" evidence="8">
    <location>
        <position position="215"/>
    </location>
    <ligand>
        <name>Zn(2+)</name>
        <dbReference type="ChEBI" id="CHEBI:29105"/>
        <label>1</label>
    </ligand>
</feature>
<feature type="binding site" evidence="8">
    <location>
        <position position="220"/>
    </location>
    <ligand>
        <name>Ca(2+)</name>
        <dbReference type="ChEBI" id="CHEBI:29108"/>
        <label>3</label>
    </ligand>
</feature>
<dbReference type="GO" id="GO:0030574">
    <property type="term" value="P:collagen catabolic process"/>
    <property type="evidence" value="ECO:0007669"/>
    <property type="project" value="TreeGrafter"/>
</dbReference>
<dbReference type="Proteomes" id="UP000027138">
    <property type="component" value="Unassembled WGS sequence"/>
</dbReference>
<evidence type="ECO:0000313" key="10">
    <source>
        <dbReference type="EMBL" id="KDP32993.1"/>
    </source>
</evidence>
<feature type="domain" description="Peptidase metallopeptidase" evidence="9">
    <location>
        <begin position="151"/>
        <end position="306"/>
    </location>
</feature>
<dbReference type="Pfam" id="PF00413">
    <property type="entry name" value="Peptidase_M10"/>
    <property type="match status" value="1"/>
</dbReference>
<feature type="binding site" evidence="8">
    <location>
        <position position="238"/>
    </location>
    <ligand>
        <name>Zn(2+)</name>
        <dbReference type="ChEBI" id="CHEBI:29105"/>
        <label>1</label>
    </ligand>
</feature>
<organism evidence="10 11">
    <name type="scientific">Jatropha curcas</name>
    <name type="common">Barbados nut</name>
    <dbReference type="NCBI Taxonomy" id="180498"/>
    <lineage>
        <taxon>Eukaryota</taxon>
        <taxon>Viridiplantae</taxon>
        <taxon>Streptophyta</taxon>
        <taxon>Embryophyta</taxon>
        <taxon>Tracheophyta</taxon>
        <taxon>Spermatophyta</taxon>
        <taxon>Magnoliopsida</taxon>
        <taxon>eudicotyledons</taxon>
        <taxon>Gunneridae</taxon>
        <taxon>Pentapetalae</taxon>
        <taxon>rosids</taxon>
        <taxon>fabids</taxon>
        <taxon>Malpighiales</taxon>
        <taxon>Euphorbiaceae</taxon>
        <taxon>Crotonoideae</taxon>
        <taxon>Jatropheae</taxon>
        <taxon>Jatropha</taxon>
    </lineage>
</organism>
<dbReference type="InterPro" id="IPR002477">
    <property type="entry name" value="Peptidoglycan-bd-like"/>
</dbReference>
<accession>A0A067KD88</accession>
<feature type="binding site" evidence="8">
    <location>
        <position position="262"/>
    </location>
    <ligand>
        <name>Zn(2+)</name>
        <dbReference type="ChEBI" id="CHEBI:29105"/>
        <label>2</label>
        <note>catalytic</note>
    </ligand>
</feature>
<keyword evidence="4" id="KW-0378">Hydrolase</keyword>
<dbReference type="GO" id="GO:0008270">
    <property type="term" value="F:zinc ion binding"/>
    <property type="evidence" value="ECO:0007669"/>
    <property type="project" value="InterPro"/>
</dbReference>
<dbReference type="GO" id="GO:0030198">
    <property type="term" value="P:extracellular matrix organization"/>
    <property type="evidence" value="ECO:0007669"/>
    <property type="project" value="TreeGrafter"/>
</dbReference>
<dbReference type="STRING" id="180498.A0A067KD88"/>
<reference evidence="10 11" key="1">
    <citation type="journal article" date="2014" name="PLoS ONE">
        <title>Global Analysis of Gene Expression Profiles in Physic Nut (Jatropha curcas L.) Seedlings Exposed to Salt Stress.</title>
        <authorList>
            <person name="Zhang L."/>
            <person name="Zhang C."/>
            <person name="Wu P."/>
            <person name="Chen Y."/>
            <person name="Li M."/>
            <person name="Jiang H."/>
            <person name="Wu G."/>
        </authorList>
    </citation>
    <scope>NUCLEOTIDE SEQUENCE [LARGE SCALE GENOMIC DNA]</scope>
    <source>
        <strain evidence="11">cv. GZQX0401</strain>
        <tissue evidence="10">Young leaves</tissue>
    </source>
</reference>
<dbReference type="SUPFAM" id="SSF47090">
    <property type="entry name" value="PGBD-like"/>
    <property type="match status" value="1"/>
</dbReference>
<feature type="binding site" description="in inhibited form" evidence="8">
    <location>
        <position position="124"/>
    </location>
    <ligand>
        <name>Zn(2+)</name>
        <dbReference type="ChEBI" id="CHEBI:29105"/>
        <label>2</label>
        <note>catalytic</note>
    </ligand>
</feature>
<dbReference type="InterPro" id="IPR024079">
    <property type="entry name" value="MetalloPept_cat_dom_sf"/>
</dbReference>
<dbReference type="PANTHER" id="PTHR10201:SF213">
    <property type="entry name" value="METALLOENDOPROTEINASE 2-MMP-LIKE"/>
    <property type="match status" value="1"/>
</dbReference>
<feature type="active site" evidence="7">
    <location>
        <position position="263"/>
    </location>
</feature>
<evidence type="ECO:0000256" key="4">
    <source>
        <dbReference type="ARBA" id="ARBA00022801"/>
    </source>
</evidence>
<feature type="binding site" evidence="8">
    <location>
        <position position="213"/>
    </location>
    <ligand>
        <name>Zn(2+)</name>
        <dbReference type="ChEBI" id="CHEBI:29105"/>
        <label>1</label>
    </ligand>
</feature>
<keyword evidence="6" id="KW-0482">Metalloprotease</keyword>
<comment type="cofactor">
    <cofactor evidence="8">
        <name>Zn(2+)</name>
        <dbReference type="ChEBI" id="CHEBI:29105"/>
    </cofactor>
    <text evidence="8">Binds 2 Zn(2+) ions per subunit.</text>
</comment>
<dbReference type="SMART" id="SM00235">
    <property type="entry name" value="ZnMc"/>
    <property type="match status" value="1"/>
</dbReference>
<keyword evidence="2" id="KW-0645">Protease</keyword>
<comment type="similarity">
    <text evidence="1">Belongs to the peptidase M10A family. Matrix metalloproteinases (MMPs) subfamily.</text>
</comment>
<dbReference type="AlphaFoldDB" id="A0A067KD88"/>
<feature type="binding site" evidence="8">
    <location>
        <position position="266"/>
    </location>
    <ligand>
        <name>Zn(2+)</name>
        <dbReference type="ChEBI" id="CHEBI:29105"/>
        <label>2</label>
        <note>catalytic</note>
    </ligand>
</feature>
<dbReference type="EMBL" id="KK914568">
    <property type="protein sequence ID" value="KDP32993.1"/>
    <property type="molecule type" value="Genomic_DNA"/>
</dbReference>
<dbReference type="InterPro" id="IPR001818">
    <property type="entry name" value="Pept_M10_metallopeptidase"/>
</dbReference>
<evidence type="ECO:0000256" key="2">
    <source>
        <dbReference type="ARBA" id="ARBA00022670"/>
    </source>
</evidence>
<keyword evidence="8" id="KW-0106">Calcium</keyword>
<dbReference type="SUPFAM" id="SSF55486">
    <property type="entry name" value="Metalloproteases ('zincins'), catalytic domain"/>
    <property type="match status" value="1"/>
</dbReference>
<dbReference type="InterPro" id="IPR021190">
    <property type="entry name" value="Pept_M10A"/>
</dbReference>
<dbReference type="PRINTS" id="PR00138">
    <property type="entry name" value="MATRIXIN"/>
</dbReference>
<dbReference type="GO" id="GO:0031012">
    <property type="term" value="C:extracellular matrix"/>
    <property type="evidence" value="ECO:0007669"/>
    <property type="project" value="InterPro"/>
</dbReference>
<keyword evidence="3 8" id="KW-0479">Metal-binding</keyword>
<protein>
    <recommendedName>
        <fullName evidence="9">Peptidase metallopeptidase domain-containing protein</fullName>
    </recommendedName>
</protein>
<feature type="binding site" evidence="8">
    <location>
        <position position="228"/>
    </location>
    <ligand>
        <name>Zn(2+)</name>
        <dbReference type="ChEBI" id="CHEBI:29105"/>
        <label>1</label>
    </ligand>
</feature>
<dbReference type="GO" id="GO:0004222">
    <property type="term" value="F:metalloendopeptidase activity"/>
    <property type="evidence" value="ECO:0007669"/>
    <property type="project" value="InterPro"/>
</dbReference>
<dbReference type="GO" id="GO:0006508">
    <property type="term" value="P:proteolysis"/>
    <property type="evidence" value="ECO:0007669"/>
    <property type="project" value="UniProtKB-KW"/>
</dbReference>
<evidence type="ECO:0000256" key="7">
    <source>
        <dbReference type="PIRSR" id="PIRSR621190-1"/>
    </source>
</evidence>
<keyword evidence="11" id="KW-1185">Reference proteome</keyword>
<dbReference type="OrthoDB" id="406838at2759"/>